<dbReference type="SUPFAM" id="SSF56219">
    <property type="entry name" value="DNase I-like"/>
    <property type="match status" value="1"/>
</dbReference>
<dbReference type="InterPro" id="IPR036691">
    <property type="entry name" value="Endo/exonu/phosph_ase_sf"/>
</dbReference>
<dbReference type="AlphaFoldDB" id="A0ABD3HB42"/>
<proteinExistence type="predicted"/>
<evidence type="ECO:0000313" key="3">
    <source>
        <dbReference type="Proteomes" id="UP001633002"/>
    </source>
</evidence>
<sequence length="601" mass="66853">MRSSREEDLIAQLNKLSVVAGDQDKSPAHITKKVSSLTFAQKLELVAMHSYCFEGEVSQETSPSKGEVSGQCRQRAGSLPTLIKLGDDKLGEGEKLKVISTRPVGPSAFITVCESKDCRDKALLSRVAHLRFYSWTSSKRSLLFFASPLLLSPLQLKTPEPQFCGIHPSIDLKVVTLDIERDEGEQRLCRLQLPIRFLDLPDLKEGDKFQAPNTGHPTAGDPFKPSSSSQPAAPQASSRGCTSPVSPPSAAPESDFRARTADFTFGNQTSGNLPLAIVPFTQGPYSTYQSVHSSGPIFSEVPPAPITIEVTDKVEVIPDRDQVNSEADKRSVGPSLRSILAAKRRGAFPKGFLLVVPNEVTRRTLKTRSVATPREERALLMEDWRAVSHRIISARVVINKVKIPIVNIYSPVEAELRGGFWEELACTFDPKKFLFLGDWNVVEDPSDSSSRSNWLSRQETVQFLMFKSRFNVLDARSCGGELLGPKFTRFQLRDGRPVWSILDRMYLPLSFLGGFGLKIWDRNKGNSKLDTPETFFSAWLEIRGVIKNAQYEESQLLSTLNCKKKQLANLAKSGTSLLHEFGVLADEVKRLEALKEYKLRL</sequence>
<feature type="region of interest" description="Disordered" evidence="1">
    <location>
        <begin position="206"/>
        <end position="255"/>
    </location>
</feature>
<evidence type="ECO:0008006" key="4">
    <source>
        <dbReference type="Google" id="ProtNLM"/>
    </source>
</evidence>
<dbReference type="Gene3D" id="3.60.10.10">
    <property type="entry name" value="Endonuclease/exonuclease/phosphatase"/>
    <property type="match status" value="1"/>
</dbReference>
<protein>
    <recommendedName>
        <fullName evidence="4">Endonuclease/exonuclease/phosphatase domain-containing protein</fullName>
    </recommendedName>
</protein>
<reference evidence="2 3" key="1">
    <citation type="submission" date="2024-09" db="EMBL/GenBank/DDBJ databases">
        <title>Chromosome-scale assembly of Riccia sorocarpa.</title>
        <authorList>
            <person name="Paukszto L."/>
        </authorList>
    </citation>
    <scope>NUCLEOTIDE SEQUENCE [LARGE SCALE GENOMIC DNA]</scope>
    <source>
        <strain evidence="2">LP-2024</strain>
        <tissue evidence="2">Aerial parts of the thallus</tissue>
    </source>
</reference>
<gene>
    <name evidence="2" type="ORF">R1sor_014877</name>
</gene>
<dbReference type="Proteomes" id="UP001633002">
    <property type="component" value="Unassembled WGS sequence"/>
</dbReference>
<dbReference type="EMBL" id="JBJQOH010000004">
    <property type="protein sequence ID" value="KAL3688568.1"/>
    <property type="molecule type" value="Genomic_DNA"/>
</dbReference>
<evidence type="ECO:0000313" key="2">
    <source>
        <dbReference type="EMBL" id="KAL3688568.1"/>
    </source>
</evidence>
<accession>A0ABD3HB42</accession>
<keyword evidence="3" id="KW-1185">Reference proteome</keyword>
<organism evidence="2 3">
    <name type="scientific">Riccia sorocarpa</name>
    <dbReference type="NCBI Taxonomy" id="122646"/>
    <lineage>
        <taxon>Eukaryota</taxon>
        <taxon>Viridiplantae</taxon>
        <taxon>Streptophyta</taxon>
        <taxon>Embryophyta</taxon>
        <taxon>Marchantiophyta</taxon>
        <taxon>Marchantiopsida</taxon>
        <taxon>Marchantiidae</taxon>
        <taxon>Marchantiales</taxon>
        <taxon>Ricciaceae</taxon>
        <taxon>Riccia</taxon>
    </lineage>
</organism>
<name>A0ABD3HB42_9MARC</name>
<evidence type="ECO:0000256" key="1">
    <source>
        <dbReference type="SAM" id="MobiDB-lite"/>
    </source>
</evidence>
<feature type="compositionally biased region" description="Low complexity" evidence="1">
    <location>
        <begin position="225"/>
        <end position="238"/>
    </location>
</feature>
<comment type="caution">
    <text evidence="2">The sequence shown here is derived from an EMBL/GenBank/DDBJ whole genome shotgun (WGS) entry which is preliminary data.</text>
</comment>